<dbReference type="InterPro" id="IPR032466">
    <property type="entry name" value="Metal_Hydrolase"/>
</dbReference>
<gene>
    <name evidence="4" type="ORF">PQJ73_00385</name>
</gene>
<sequence length="482" mass="50771">MTTLDAAVVIAGPDGATLSDRAIRLAEGRIAGLAPAAAPLGGGSLVMPALVNAHDHARVVRSSQIGNFDVALEAWLPHLAAVPAVDPWLAAAVAFGRSARAGIAVEMAHYTRVQGLTGYLDEARAVAKAARDVGIRIAFAVQCRDRNPLVYGPHGDMLRRLSHAACACVSETLLRAPLPGAEQIALVEATAAAIAGDGVTVQYGPAGPQWCSDDLLARIGEASAAHGRRVHMHLLESRYQRAWADATYPHGLLNHLDGLGLVNARVSFAHGTWLRPDEMELIAERGATIVVNTSSNLVLRSGIAPLAEMLRRGCRVAMGLDGVALDEQEDPLAEMQLAYLLHKGEGFATTMSRDQLLRFALAAGRFAVLGEDAGGTVAPGAPADLLVLDWATLAADRLDDTVPPLETLLARARRRHVRDLFVAGRQVVRDGAVTGVDLPALETELLAVLKARFGSTAEIRAALPELRAALGAHYGAGTFICS</sequence>
<evidence type="ECO:0000256" key="1">
    <source>
        <dbReference type="ARBA" id="ARBA00006745"/>
    </source>
</evidence>
<dbReference type="PANTHER" id="PTHR43794">
    <property type="entry name" value="AMINOHYDROLASE SSNA-RELATED"/>
    <property type="match status" value="1"/>
</dbReference>
<comment type="similarity">
    <text evidence="1">Belongs to the metallo-dependent hydrolases superfamily. ATZ/TRZ family.</text>
</comment>
<comment type="caution">
    <text evidence="4">The sequence shown here is derived from an EMBL/GenBank/DDBJ whole genome shotgun (WGS) entry which is preliminary data.</text>
</comment>
<protein>
    <submittedName>
        <fullName evidence="4">Amidohydrolase family protein</fullName>
    </submittedName>
</protein>
<dbReference type="PANTHER" id="PTHR43794:SF11">
    <property type="entry name" value="AMIDOHYDROLASE-RELATED DOMAIN-CONTAINING PROTEIN"/>
    <property type="match status" value="1"/>
</dbReference>
<dbReference type="InterPro" id="IPR006680">
    <property type="entry name" value="Amidohydro-rel"/>
</dbReference>
<dbReference type="Proteomes" id="UP001165652">
    <property type="component" value="Unassembled WGS sequence"/>
</dbReference>
<keyword evidence="5" id="KW-1185">Reference proteome</keyword>
<dbReference type="InterPro" id="IPR050287">
    <property type="entry name" value="MTA/SAH_deaminase"/>
</dbReference>
<organism evidence="4 5">
    <name type="scientific">Rhodoplanes tepidamans</name>
    <name type="common">Rhodoplanes cryptolactis</name>
    <dbReference type="NCBI Taxonomy" id="200616"/>
    <lineage>
        <taxon>Bacteria</taxon>
        <taxon>Pseudomonadati</taxon>
        <taxon>Pseudomonadota</taxon>
        <taxon>Alphaproteobacteria</taxon>
        <taxon>Hyphomicrobiales</taxon>
        <taxon>Nitrobacteraceae</taxon>
        <taxon>Rhodoplanes</taxon>
    </lineage>
</organism>
<reference evidence="4" key="1">
    <citation type="journal article" date="2023" name="Microbiol Resour">
        <title>Genome Sequences of Rhodoplanes serenus and Two Thermotolerant Strains, Rhodoplanes tepidamans and 'Rhodoplanes cryptolactis,' Further Refine the Genus.</title>
        <authorList>
            <person name="Rayyan A.A."/>
            <person name="Kyndt J.A."/>
        </authorList>
    </citation>
    <scope>NUCLEOTIDE SEQUENCE</scope>
    <source>
        <strain evidence="4">DSM 9987</strain>
    </source>
</reference>
<dbReference type="RefSeq" id="WP_272774978.1">
    <property type="nucleotide sequence ID" value="NZ_JAQQLI010000001.1"/>
</dbReference>
<reference evidence="4" key="2">
    <citation type="submission" date="2023-02" db="EMBL/GenBank/DDBJ databases">
        <authorList>
            <person name="Rayyan A."/>
            <person name="Meyer T."/>
            <person name="Kyndt J.A."/>
        </authorList>
    </citation>
    <scope>NUCLEOTIDE SEQUENCE</scope>
    <source>
        <strain evidence="4">DSM 9987</strain>
    </source>
</reference>
<dbReference type="Pfam" id="PF01979">
    <property type="entry name" value="Amidohydro_1"/>
    <property type="match status" value="1"/>
</dbReference>
<dbReference type="Gene3D" id="3.20.20.140">
    <property type="entry name" value="Metal-dependent hydrolases"/>
    <property type="match status" value="1"/>
</dbReference>
<evidence type="ECO:0000313" key="5">
    <source>
        <dbReference type="Proteomes" id="UP001165652"/>
    </source>
</evidence>
<evidence type="ECO:0000256" key="2">
    <source>
        <dbReference type="ARBA" id="ARBA00022801"/>
    </source>
</evidence>
<dbReference type="SUPFAM" id="SSF51556">
    <property type="entry name" value="Metallo-dependent hydrolases"/>
    <property type="match status" value="1"/>
</dbReference>
<feature type="domain" description="Amidohydrolase-related" evidence="3">
    <location>
        <begin position="45"/>
        <end position="427"/>
    </location>
</feature>
<accession>A0ABT5J375</accession>
<evidence type="ECO:0000313" key="4">
    <source>
        <dbReference type="EMBL" id="MDC7784127.1"/>
    </source>
</evidence>
<name>A0ABT5J375_RHOTP</name>
<dbReference type="SUPFAM" id="SSF51338">
    <property type="entry name" value="Composite domain of metallo-dependent hydrolases"/>
    <property type="match status" value="1"/>
</dbReference>
<evidence type="ECO:0000259" key="3">
    <source>
        <dbReference type="Pfam" id="PF01979"/>
    </source>
</evidence>
<proteinExistence type="inferred from homology"/>
<keyword evidence="2" id="KW-0378">Hydrolase</keyword>
<dbReference type="InterPro" id="IPR011059">
    <property type="entry name" value="Metal-dep_hydrolase_composite"/>
</dbReference>
<dbReference type="EMBL" id="JAQQLI010000001">
    <property type="protein sequence ID" value="MDC7784127.1"/>
    <property type="molecule type" value="Genomic_DNA"/>
</dbReference>